<dbReference type="Pfam" id="PF01546">
    <property type="entry name" value="Peptidase_M20"/>
    <property type="match status" value="1"/>
</dbReference>
<evidence type="ECO:0000313" key="5">
    <source>
        <dbReference type="Proteomes" id="UP000517523"/>
    </source>
</evidence>
<keyword evidence="2" id="KW-0479">Metal-binding</keyword>
<dbReference type="GO" id="GO:0050118">
    <property type="term" value="F:N-acetyldiaminopimelate deacetylase activity"/>
    <property type="evidence" value="ECO:0007669"/>
    <property type="project" value="UniProtKB-ARBA"/>
</dbReference>
<feature type="binding site" evidence="2">
    <location>
        <position position="102"/>
    </location>
    <ligand>
        <name>Mn(2+)</name>
        <dbReference type="ChEBI" id="CHEBI:29035"/>
        <label>2</label>
    </ligand>
</feature>
<evidence type="ECO:0000259" key="3">
    <source>
        <dbReference type="Pfam" id="PF07687"/>
    </source>
</evidence>
<dbReference type="AlphaFoldDB" id="A0A839TPY4"/>
<evidence type="ECO:0000256" key="1">
    <source>
        <dbReference type="ARBA" id="ARBA00022801"/>
    </source>
</evidence>
<feature type="binding site" evidence="2">
    <location>
        <position position="362"/>
    </location>
    <ligand>
        <name>Mn(2+)</name>
        <dbReference type="ChEBI" id="CHEBI:29035"/>
        <label>2</label>
    </ligand>
</feature>
<dbReference type="RefSeq" id="WP_183581790.1">
    <property type="nucleotide sequence ID" value="NZ_JACHXJ010000002.1"/>
</dbReference>
<dbReference type="GO" id="GO:0046872">
    <property type="term" value="F:metal ion binding"/>
    <property type="evidence" value="ECO:0007669"/>
    <property type="project" value="UniProtKB-KW"/>
</dbReference>
<organism evidence="4 5">
    <name type="scientific">Paenibacillus rhizosphaerae</name>
    <dbReference type="NCBI Taxonomy" id="297318"/>
    <lineage>
        <taxon>Bacteria</taxon>
        <taxon>Bacillati</taxon>
        <taxon>Bacillota</taxon>
        <taxon>Bacilli</taxon>
        <taxon>Bacillales</taxon>
        <taxon>Paenibacillaceae</taxon>
        <taxon>Paenibacillus</taxon>
    </lineage>
</organism>
<keyword evidence="2" id="KW-0464">Manganese</keyword>
<dbReference type="PANTHER" id="PTHR11014:SF63">
    <property type="entry name" value="METALLOPEPTIDASE, PUTATIVE (AFU_ORTHOLOGUE AFUA_6G09600)-RELATED"/>
    <property type="match status" value="1"/>
</dbReference>
<dbReference type="Pfam" id="PF07687">
    <property type="entry name" value="M20_dimer"/>
    <property type="match status" value="1"/>
</dbReference>
<dbReference type="PANTHER" id="PTHR11014">
    <property type="entry name" value="PEPTIDASE M20 FAMILY MEMBER"/>
    <property type="match status" value="1"/>
</dbReference>
<dbReference type="Gene3D" id="3.30.70.360">
    <property type="match status" value="1"/>
</dbReference>
<dbReference type="InterPro" id="IPR002933">
    <property type="entry name" value="Peptidase_M20"/>
</dbReference>
<dbReference type="Gene3D" id="3.40.630.10">
    <property type="entry name" value="Zn peptidases"/>
    <property type="match status" value="1"/>
</dbReference>
<comment type="caution">
    <text evidence="4">The sequence shown here is derived from an EMBL/GenBank/DDBJ whole genome shotgun (WGS) entry which is preliminary data.</text>
</comment>
<feature type="binding site" evidence="2">
    <location>
        <position position="138"/>
    </location>
    <ligand>
        <name>Mn(2+)</name>
        <dbReference type="ChEBI" id="CHEBI:29035"/>
        <label>2</label>
    </ligand>
</feature>
<dbReference type="InterPro" id="IPR011650">
    <property type="entry name" value="Peptidase_M20_dimer"/>
</dbReference>
<dbReference type="GO" id="GO:0019877">
    <property type="term" value="P:diaminopimelate biosynthetic process"/>
    <property type="evidence" value="ECO:0007669"/>
    <property type="project" value="UniProtKB-ARBA"/>
</dbReference>
<dbReference type="InterPro" id="IPR036264">
    <property type="entry name" value="Bact_exopeptidase_dim_dom"/>
</dbReference>
<dbReference type="EMBL" id="JACHXJ010000002">
    <property type="protein sequence ID" value="MBB3127448.1"/>
    <property type="molecule type" value="Genomic_DNA"/>
</dbReference>
<reference evidence="4 5" key="1">
    <citation type="submission" date="2020-08" db="EMBL/GenBank/DDBJ databases">
        <title>Genomic Encyclopedia of Type Strains, Phase III (KMG-III): the genomes of soil and plant-associated and newly described type strains.</title>
        <authorList>
            <person name="Whitman W."/>
        </authorList>
    </citation>
    <scope>NUCLEOTIDE SEQUENCE [LARGE SCALE GENOMIC DNA]</scope>
    <source>
        <strain evidence="4 5">CECT 5831</strain>
    </source>
</reference>
<dbReference type="EC" id="3.5.1.-" evidence="4"/>
<gene>
    <name evidence="4" type="ORF">FHS19_002102</name>
</gene>
<protein>
    <submittedName>
        <fullName evidence="4">Amidohydrolase</fullName>
        <ecNumber evidence="4">3.5.1.-</ecNumber>
    </submittedName>
</protein>
<dbReference type="CDD" id="cd08021">
    <property type="entry name" value="M20_Acy1_YhaA-like"/>
    <property type="match status" value="1"/>
</dbReference>
<dbReference type="Proteomes" id="UP000517523">
    <property type="component" value="Unassembled WGS sequence"/>
</dbReference>
<sequence length="391" mass="42847">MKDEALLSKLQPQMVEWRRYLHRHPELSYHEEKTSSFVADRLRELGIDVRTRFGGGYGVVGVLKGSKPGKTVVLRADMDALPIQDEKSCGYSSEVPGVMHACGHDGHTSILLAVATYFSARKADLPGEIRFVFQPAEEVCPGGAKGMIEAGVLDGADAVYGVHLWTPFPAGTAASTPGPMMAAADEFFIDIIGKGGHGGMPHVTVDSVVAGSALVMQLQSIVSRSVNPLRPAVVTIGTIQGGSAQNVIAESCRITGTVRTFDDETRQFIRGRIEEITRLTAQTYGAESKIQYLMGYPPLVNDEAETERFFREAPKVFGEFMVQRCEKIMPAEDFAYYLKEIPGCFMFVGAGNEELQAVYPHHHPRFDFDESAMLSAAKLLVTMTQSYQGWE</sequence>
<evidence type="ECO:0000256" key="2">
    <source>
        <dbReference type="PIRSR" id="PIRSR005962-1"/>
    </source>
</evidence>
<comment type="cofactor">
    <cofactor evidence="2">
        <name>Mn(2+)</name>
        <dbReference type="ChEBI" id="CHEBI:29035"/>
    </cofactor>
    <text evidence="2">The Mn(2+) ion enhances activity.</text>
</comment>
<feature type="domain" description="Peptidase M20 dimerisation" evidence="3">
    <location>
        <begin position="188"/>
        <end position="277"/>
    </location>
</feature>
<dbReference type="FunFam" id="3.30.70.360:FF:000001">
    <property type="entry name" value="N-acetyldiaminopimelate deacetylase"/>
    <property type="match status" value="1"/>
</dbReference>
<name>A0A839TPY4_9BACL</name>
<dbReference type="NCBIfam" id="TIGR01891">
    <property type="entry name" value="amidohydrolases"/>
    <property type="match status" value="1"/>
</dbReference>
<feature type="binding site" evidence="2">
    <location>
        <position position="163"/>
    </location>
    <ligand>
        <name>Mn(2+)</name>
        <dbReference type="ChEBI" id="CHEBI:29035"/>
        <label>2</label>
    </ligand>
</feature>
<keyword evidence="1 4" id="KW-0378">Hydrolase</keyword>
<feature type="binding site" evidence="2">
    <location>
        <position position="104"/>
    </location>
    <ligand>
        <name>Mn(2+)</name>
        <dbReference type="ChEBI" id="CHEBI:29035"/>
        <label>2</label>
    </ligand>
</feature>
<dbReference type="PIRSF" id="PIRSF005962">
    <property type="entry name" value="Pept_M20D_amidohydro"/>
    <property type="match status" value="1"/>
</dbReference>
<dbReference type="SUPFAM" id="SSF53187">
    <property type="entry name" value="Zn-dependent exopeptidases"/>
    <property type="match status" value="1"/>
</dbReference>
<dbReference type="SUPFAM" id="SSF55031">
    <property type="entry name" value="Bacterial exopeptidase dimerisation domain"/>
    <property type="match status" value="1"/>
</dbReference>
<dbReference type="InterPro" id="IPR017439">
    <property type="entry name" value="Amidohydrolase"/>
</dbReference>
<proteinExistence type="predicted"/>
<accession>A0A839TPY4</accession>
<evidence type="ECO:0000313" key="4">
    <source>
        <dbReference type="EMBL" id="MBB3127448.1"/>
    </source>
</evidence>